<feature type="domain" description="Domain of unknown function at the cortex 1" evidence="2">
    <location>
        <begin position="5"/>
        <end position="287"/>
    </location>
</feature>
<protein>
    <recommendedName>
        <fullName evidence="2">Domain of unknown function at the cortex 1 domain-containing protein</fullName>
    </recommendedName>
</protein>
<dbReference type="AlphaFoldDB" id="D8QKE7"/>
<feature type="region of interest" description="Disordered" evidence="1">
    <location>
        <begin position="161"/>
        <end position="202"/>
    </location>
</feature>
<dbReference type="Pfam" id="PF08588">
    <property type="entry name" value="Duc1"/>
    <property type="match status" value="1"/>
</dbReference>
<evidence type="ECO:0000259" key="2">
    <source>
        <dbReference type="Pfam" id="PF08588"/>
    </source>
</evidence>
<organism evidence="4">
    <name type="scientific">Schizophyllum commune (strain H4-8 / FGSC 9210)</name>
    <name type="common">Split gill fungus</name>
    <dbReference type="NCBI Taxonomy" id="578458"/>
    <lineage>
        <taxon>Eukaryota</taxon>
        <taxon>Fungi</taxon>
        <taxon>Dikarya</taxon>
        <taxon>Basidiomycota</taxon>
        <taxon>Agaricomycotina</taxon>
        <taxon>Agaricomycetes</taxon>
        <taxon>Agaricomycetidae</taxon>
        <taxon>Agaricales</taxon>
        <taxon>Schizophyllaceae</taxon>
        <taxon>Schizophyllum</taxon>
    </lineage>
</organism>
<reference evidence="3 4" key="1">
    <citation type="journal article" date="2010" name="Nat. Biotechnol.">
        <title>Genome sequence of the model mushroom Schizophyllum commune.</title>
        <authorList>
            <person name="Ohm R.A."/>
            <person name="de Jong J.F."/>
            <person name="Lugones L.G."/>
            <person name="Aerts A."/>
            <person name="Kothe E."/>
            <person name="Stajich J.E."/>
            <person name="de Vries R.P."/>
            <person name="Record E."/>
            <person name="Levasseur A."/>
            <person name="Baker S.E."/>
            <person name="Bartholomew K.A."/>
            <person name="Coutinho P.M."/>
            <person name="Erdmann S."/>
            <person name="Fowler T.J."/>
            <person name="Gathman A.C."/>
            <person name="Lombard V."/>
            <person name="Henrissat B."/>
            <person name="Knabe N."/>
            <person name="Kuees U."/>
            <person name="Lilly W.W."/>
            <person name="Lindquist E."/>
            <person name="Lucas S."/>
            <person name="Magnuson J.K."/>
            <person name="Piumi F."/>
            <person name="Raudaskoski M."/>
            <person name="Salamov A."/>
            <person name="Schmutz J."/>
            <person name="Schwarze F.W.M.R."/>
            <person name="vanKuyk P.A."/>
            <person name="Horton J.S."/>
            <person name="Grigoriev I.V."/>
            <person name="Woesten H.A.B."/>
        </authorList>
    </citation>
    <scope>NUCLEOTIDE SEQUENCE [LARGE SCALE GENOMIC DNA]</scope>
    <source>
        <strain evidence="4">H4-8 / FGSC 9210</strain>
    </source>
</reference>
<accession>D8QKE7</accession>
<dbReference type="Proteomes" id="UP000007431">
    <property type="component" value="Unassembled WGS sequence"/>
</dbReference>
<evidence type="ECO:0000313" key="4">
    <source>
        <dbReference type="Proteomes" id="UP000007431"/>
    </source>
</evidence>
<evidence type="ECO:0000313" key="3">
    <source>
        <dbReference type="EMBL" id="EFI91586.1"/>
    </source>
</evidence>
<dbReference type="InterPro" id="IPR013897">
    <property type="entry name" value="Duc1"/>
</dbReference>
<dbReference type="HOGENOM" id="CLU_047849_1_1_1"/>
<sequence length="324" mass="34805">MPTKRLRVLAGPTADPANMSDITQLVNSPTPFEIKSEDFEGRIVACIKDFHAGVGEGEGGTEDGEGKDDKNDGSWYFGRADRQGVTWSIQVQGRFLKPHPASNILFGNIFDRPLRLPWGSGAALKFMSFIDPTLTHDLGSQTTPWALSPLVSTMPYLDISPAGQEPAFPHGDKVSGSPSSEPSPVSSPEASRPPSKAPSQALAEDAADALSWTFDNASARKAHFSTPAAREEAVLGPDTVVTCDFAYGFLSFSPSISLVLPGGLSFDLMRYWDGQPVRFVCCERASGGGKRDANGVRQDVGGSEELPWGKVIWSVCIELVEEDD</sequence>
<dbReference type="OMA" id="DRQGITW"/>
<gene>
    <name evidence="3" type="ORF">SCHCODRAFT_83557</name>
</gene>
<proteinExistence type="predicted"/>
<keyword evidence="4" id="KW-1185">Reference proteome</keyword>
<evidence type="ECO:0000256" key="1">
    <source>
        <dbReference type="SAM" id="MobiDB-lite"/>
    </source>
</evidence>
<dbReference type="PANTHER" id="PTHR34826">
    <property type="entry name" value="UPF0590 PROTEIN C409.17C"/>
    <property type="match status" value="1"/>
</dbReference>
<dbReference type="InParanoid" id="D8QKE7"/>
<dbReference type="VEuPathDB" id="FungiDB:SCHCODRAFT_02645038"/>
<name>D8QKE7_SCHCM</name>
<feature type="compositionally biased region" description="Low complexity" evidence="1">
    <location>
        <begin position="175"/>
        <end position="194"/>
    </location>
</feature>
<dbReference type="STRING" id="578458.D8QKE7"/>
<dbReference type="eggNOG" id="ENOG502RXNE">
    <property type="taxonomic scope" value="Eukaryota"/>
</dbReference>
<dbReference type="PANTHER" id="PTHR34826:SF2">
    <property type="entry name" value="UPF0590 PROTEIN C409.17C"/>
    <property type="match status" value="1"/>
</dbReference>
<dbReference type="EMBL" id="GL377316">
    <property type="protein sequence ID" value="EFI91586.1"/>
    <property type="molecule type" value="Genomic_DNA"/>
</dbReference>